<keyword evidence="7 16" id="KW-0963">Cytoplasm</keyword>
<dbReference type="NCBIfam" id="NF009844">
    <property type="entry name" value="PRK13318.1-2"/>
    <property type="match status" value="1"/>
</dbReference>
<feature type="binding site" evidence="16">
    <location>
        <position position="186"/>
    </location>
    <ligand>
        <name>substrate</name>
    </ligand>
</feature>
<evidence type="ECO:0000256" key="10">
    <source>
        <dbReference type="ARBA" id="ARBA00022777"/>
    </source>
</evidence>
<evidence type="ECO:0000256" key="16">
    <source>
        <dbReference type="HAMAP-Rule" id="MF_01274"/>
    </source>
</evidence>
<feature type="binding site" evidence="16">
    <location>
        <position position="134"/>
    </location>
    <ligand>
        <name>ATP</name>
        <dbReference type="ChEBI" id="CHEBI:30616"/>
    </ligand>
</feature>
<evidence type="ECO:0000256" key="14">
    <source>
        <dbReference type="ARBA" id="ARBA00038036"/>
    </source>
</evidence>
<evidence type="ECO:0000256" key="9">
    <source>
        <dbReference type="ARBA" id="ARBA00022741"/>
    </source>
</evidence>
<gene>
    <name evidence="16" type="primary">coaX</name>
    <name evidence="17" type="ORF">A8950_3068</name>
</gene>
<dbReference type="RefSeq" id="WP_133614522.1">
    <property type="nucleotide sequence ID" value="NZ_SNYW01000011.1"/>
</dbReference>
<dbReference type="EMBL" id="SNYW01000011">
    <property type="protein sequence ID" value="TDQ80536.1"/>
    <property type="molecule type" value="Genomic_DNA"/>
</dbReference>
<feature type="binding site" evidence="16">
    <location>
        <position position="131"/>
    </location>
    <ligand>
        <name>K(+)</name>
        <dbReference type="ChEBI" id="CHEBI:29103"/>
    </ligand>
</feature>
<feature type="binding site" evidence="16">
    <location>
        <begin position="6"/>
        <end position="13"/>
    </location>
    <ligand>
        <name>ATP</name>
        <dbReference type="ChEBI" id="CHEBI:30616"/>
    </ligand>
</feature>
<keyword evidence="13 16" id="KW-0173">Coenzyme A biosynthesis</keyword>
<evidence type="ECO:0000256" key="13">
    <source>
        <dbReference type="ARBA" id="ARBA00022993"/>
    </source>
</evidence>
<dbReference type="GO" id="GO:0015937">
    <property type="term" value="P:coenzyme A biosynthetic process"/>
    <property type="evidence" value="ECO:0007669"/>
    <property type="project" value="UniProtKB-UniRule"/>
</dbReference>
<evidence type="ECO:0000256" key="4">
    <source>
        <dbReference type="ARBA" id="ARBA00005225"/>
    </source>
</evidence>
<dbReference type="Proteomes" id="UP000295783">
    <property type="component" value="Unassembled WGS sequence"/>
</dbReference>
<comment type="similarity">
    <text evidence="14 16">Belongs to the type III pantothenate kinase family.</text>
</comment>
<protein>
    <recommendedName>
        <fullName evidence="15 16">Type III pantothenate kinase</fullName>
        <ecNumber evidence="6 16">2.7.1.33</ecNumber>
    </recommendedName>
    <alternativeName>
        <fullName evidence="16">PanK-III</fullName>
    </alternativeName>
    <alternativeName>
        <fullName evidence="16">Pantothenic acid kinase</fullName>
    </alternativeName>
</protein>
<evidence type="ECO:0000313" key="18">
    <source>
        <dbReference type="Proteomes" id="UP000295783"/>
    </source>
</evidence>
<comment type="subunit">
    <text evidence="5 16">Homodimer.</text>
</comment>
<dbReference type="PANTHER" id="PTHR34265:SF1">
    <property type="entry name" value="TYPE III PANTOTHENATE KINASE"/>
    <property type="match status" value="1"/>
</dbReference>
<comment type="subcellular location">
    <subcellularLocation>
        <location evidence="3 16">Cytoplasm</location>
    </subcellularLocation>
</comment>
<keyword evidence="8 16" id="KW-0808">Transferase</keyword>
<evidence type="ECO:0000256" key="2">
    <source>
        <dbReference type="ARBA" id="ARBA00001958"/>
    </source>
</evidence>
<dbReference type="GO" id="GO:0005737">
    <property type="term" value="C:cytoplasm"/>
    <property type="evidence" value="ECO:0007669"/>
    <property type="project" value="UniProtKB-SubCell"/>
</dbReference>
<dbReference type="UniPathway" id="UPA00241">
    <property type="reaction ID" value="UER00352"/>
</dbReference>
<evidence type="ECO:0000256" key="6">
    <source>
        <dbReference type="ARBA" id="ARBA00012102"/>
    </source>
</evidence>
<comment type="catalytic activity">
    <reaction evidence="1 16">
        <text>(R)-pantothenate + ATP = (R)-4'-phosphopantothenate + ADP + H(+)</text>
        <dbReference type="Rhea" id="RHEA:16373"/>
        <dbReference type="ChEBI" id="CHEBI:10986"/>
        <dbReference type="ChEBI" id="CHEBI:15378"/>
        <dbReference type="ChEBI" id="CHEBI:29032"/>
        <dbReference type="ChEBI" id="CHEBI:30616"/>
        <dbReference type="ChEBI" id="CHEBI:456216"/>
        <dbReference type="EC" id="2.7.1.33"/>
    </reaction>
</comment>
<feature type="binding site" evidence="16">
    <location>
        <begin position="109"/>
        <end position="112"/>
    </location>
    <ligand>
        <name>substrate</name>
    </ligand>
</feature>
<keyword evidence="10 16" id="KW-0418">Kinase</keyword>
<dbReference type="PANTHER" id="PTHR34265">
    <property type="entry name" value="TYPE III PANTOTHENATE KINASE"/>
    <property type="match status" value="1"/>
</dbReference>
<dbReference type="GO" id="GO:0046872">
    <property type="term" value="F:metal ion binding"/>
    <property type="evidence" value="ECO:0007669"/>
    <property type="project" value="UniProtKB-KW"/>
</dbReference>
<keyword evidence="9 16" id="KW-0547">Nucleotide-binding</keyword>
<dbReference type="OrthoDB" id="9804707at2"/>
<evidence type="ECO:0000256" key="12">
    <source>
        <dbReference type="ARBA" id="ARBA00022958"/>
    </source>
</evidence>
<evidence type="ECO:0000256" key="8">
    <source>
        <dbReference type="ARBA" id="ARBA00022679"/>
    </source>
</evidence>
<dbReference type="GO" id="GO:0004594">
    <property type="term" value="F:pantothenate kinase activity"/>
    <property type="evidence" value="ECO:0007669"/>
    <property type="project" value="UniProtKB-UniRule"/>
</dbReference>
<dbReference type="InterPro" id="IPR004619">
    <property type="entry name" value="Type_III_PanK"/>
</dbReference>
<feature type="active site" description="Proton acceptor" evidence="16">
    <location>
        <position position="111"/>
    </location>
</feature>
<keyword evidence="11 16" id="KW-0067">ATP-binding</keyword>
<keyword evidence="16" id="KW-0479">Metal-binding</keyword>
<evidence type="ECO:0000256" key="5">
    <source>
        <dbReference type="ARBA" id="ARBA00011738"/>
    </source>
</evidence>
<evidence type="ECO:0000256" key="7">
    <source>
        <dbReference type="ARBA" id="ARBA00022490"/>
    </source>
</evidence>
<comment type="cofactor">
    <cofactor evidence="2">
        <name>K(+)</name>
        <dbReference type="ChEBI" id="CHEBI:29103"/>
    </cofactor>
</comment>
<comment type="caution">
    <text evidence="17">The sequence shown here is derived from an EMBL/GenBank/DDBJ whole genome shotgun (WGS) entry which is preliminary data.</text>
</comment>
<evidence type="ECO:0000256" key="3">
    <source>
        <dbReference type="ARBA" id="ARBA00004496"/>
    </source>
</evidence>
<sequence>MLLAINANNTNVKFAVYDGEKPLGDWRIKTEAGRTADQYVVWLNQLMTMQGLRLADIDAAIIATVVPQSLFHLNMLCEAHLKTKPLVVGDPGVKLGIEVKMDIPSSTVGADRLANAVAGHLTYRKPLVVVDFGTATTFDVVDGEGNYIGGAIAPGIVLSVEILHSATAMLPRIVVERPGRVIGKSTTEAMQSGIFWGYVGLIEGMVKRIGEEFGGSLDVVATGGLAPLFHGQTPVITHLDPDITMRGLVEIYRRNRG</sequence>
<name>A0A4R6WJS7_9PROT</name>
<evidence type="ECO:0000256" key="1">
    <source>
        <dbReference type="ARBA" id="ARBA00001206"/>
    </source>
</evidence>
<comment type="function">
    <text evidence="16">Catalyzes the phosphorylation of pantothenate (Pan), the first step in CoA biosynthesis.</text>
</comment>
<organism evidence="17 18">
    <name type="scientific">Dongia mobilis</name>
    <dbReference type="NCBI Taxonomy" id="578943"/>
    <lineage>
        <taxon>Bacteria</taxon>
        <taxon>Pseudomonadati</taxon>
        <taxon>Pseudomonadota</taxon>
        <taxon>Alphaproteobacteria</taxon>
        <taxon>Rhodospirillales</taxon>
        <taxon>Dongiaceae</taxon>
        <taxon>Dongia</taxon>
    </lineage>
</organism>
<comment type="pathway">
    <text evidence="4 16">Cofactor biosynthesis; coenzyme A biosynthesis; CoA from (R)-pantothenate: step 1/5.</text>
</comment>
<dbReference type="CDD" id="cd24015">
    <property type="entry name" value="ASKHA_NBD_PanK-III"/>
    <property type="match status" value="1"/>
</dbReference>
<dbReference type="EC" id="2.7.1.33" evidence="6 16"/>
<dbReference type="HAMAP" id="MF_01274">
    <property type="entry name" value="Pantothen_kinase_3"/>
    <property type="match status" value="1"/>
</dbReference>
<dbReference type="Pfam" id="PF03309">
    <property type="entry name" value="Pan_kinase"/>
    <property type="match status" value="1"/>
</dbReference>
<evidence type="ECO:0000256" key="15">
    <source>
        <dbReference type="ARBA" id="ARBA00040883"/>
    </source>
</evidence>
<proteinExistence type="inferred from homology"/>
<dbReference type="GO" id="GO:0005524">
    <property type="term" value="F:ATP binding"/>
    <property type="evidence" value="ECO:0007669"/>
    <property type="project" value="UniProtKB-UniRule"/>
</dbReference>
<dbReference type="Gene3D" id="3.30.420.40">
    <property type="match status" value="2"/>
</dbReference>
<dbReference type="AlphaFoldDB" id="A0A4R6WJS7"/>
<reference evidence="17 18" key="1">
    <citation type="submission" date="2019-03" db="EMBL/GenBank/DDBJ databases">
        <title>Genomic Encyclopedia of Type Strains, Phase III (KMG-III): the genomes of soil and plant-associated and newly described type strains.</title>
        <authorList>
            <person name="Whitman W."/>
        </authorList>
    </citation>
    <scope>NUCLEOTIDE SEQUENCE [LARGE SCALE GENOMIC DNA]</scope>
    <source>
        <strain evidence="17 18">CGMCC 1.7660</strain>
    </source>
</reference>
<dbReference type="NCBIfam" id="NF009855">
    <property type="entry name" value="PRK13321.1"/>
    <property type="match status" value="1"/>
</dbReference>
<keyword evidence="18" id="KW-1185">Reference proteome</keyword>
<dbReference type="NCBIfam" id="TIGR00671">
    <property type="entry name" value="baf"/>
    <property type="match status" value="1"/>
</dbReference>
<comment type="cofactor">
    <cofactor evidence="16">
        <name>NH4(+)</name>
        <dbReference type="ChEBI" id="CHEBI:28938"/>
    </cofactor>
    <cofactor evidence="16">
        <name>K(+)</name>
        <dbReference type="ChEBI" id="CHEBI:29103"/>
    </cofactor>
    <text evidence="16">A monovalent cation. Ammonium or potassium.</text>
</comment>
<dbReference type="InterPro" id="IPR043129">
    <property type="entry name" value="ATPase_NBD"/>
</dbReference>
<keyword evidence="12 16" id="KW-0630">Potassium</keyword>
<dbReference type="SUPFAM" id="SSF53067">
    <property type="entry name" value="Actin-like ATPase domain"/>
    <property type="match status" value="2"/>
</dbReference>
<evidence type="ECO:0000256" key="11">
    <source>
        <dbReference type="ARBA" id="ARBA00022840"/>
    </source>
</evidence>
<comment type="caution">
    <text evidence="16">Lacks conserved residue(s) required for the propagation of feature annotation.</text>
</comment>
<accession>A0A4R6WJS7</accession>
<evidence type="ECO:0000313" key="17">
    <source>
        <dbReference type="EMBL" id="TDQ80536.1"/>
    </source>
</evidence>